<dbReference type="SUPFAM" id="SSF56112">
    <property type="entry name" value="Protein kinase-like (PK-like)"/>
    <property type="match status" value="1"/>
</dbReference>
<evidence type="ECO:0000256" key="1">
    <source>
        <dbReference type="ARBA" id="ARBA00022527"/>
    </source>
</evidence>
<dbReference type="InterPro" id="IPR018490">
    <property type="entry name" value="cNMP-bd_dom_sf"/>
</dbReference>
<evidence type="ECO:0000256" key="6">
    <source>
        <dbReference type="ARBA" id="ARBA00022840"/>
    </source>
</evidence>
<dbReference type="SMART" id="SM00220">
    <property type="entry name" value="S_TKc"/>
    <property type="match status" value="1"/>
</dbReference>
<keyword evidence="5" id="KW-0418">Kinase</keyword>
<dbReference type="EMBL" id="HBEA01018020">
    <property type="protein sequence ID" value="CAD8264190.1"/>
    <property type="molecule type" value="Transcribed_RNA"/>
</dbReference>
<keyword evidence="7" id="KW-0142">cGMP-binding</keyword>
<evidence type="ECO:0000256" key="2">
    <source>
        <dbReference type="ARBA" id="ARBA00022535"/>
    </source>
</evidence>
<dbReference type="AlphaFoldDB" id="A0A7R9YF79"/>
<dbReference type="InterPro" id="IPR014710">
    <property type="entry name" value="RmlC-like_jellyroll"/>
</dbReference>
<keyword evidence="4" id="KW-0547">Nucleotide-binding</keyword>
<proteinExistence type="predicted"/>
<evidence type="ECO:0000259" key="8">
    <source>
        <dbReference type="PROSITE" id="PS50011"/>
    </source>
</evidence>
<dbReference type="Pfam" id="PF00069">
    <property type="entry name" value="Pkinase"/>
    <property type="match status" value="1"/>
</dbReference>
<evidence type="ECO:0000313" key="10">
    <source>
        <dbReference type="EMBL" id="CAD8264190.1"/>
    </source>
</evidence>
<dbReference type="Gene3D" id="2.60.120.10">
    <property type="entry name" value="Jelly Rolls"/>
    <property type="match status" value="1"/>
</dbReference>
<name>A0A7R9YF79_9STRA</name>
<dbReference type="GO" id="GO:0004674">
    <property type="term" value="F:protein serine/threonine kinase activity"/>
    <property type="evidence" value="ECO:0007669"/>
    <property type="project" value="UniProtKB-KW"/>
</dbReference>
<dbReference type="GO" id="GO:0005524">
    <property type="term" value="F:ATP binding"/>
    <property type="evidence" value="ECO:0007669"/>
    <property type="project" value="UniProtKB-KW"/>
</dbReference>
<dbReference type="InterPro" id="IPR011009">
    <property type="entry name" value="Kinase-like_dom_sf"/>
</dbReference>
<dbReference type="FunFam" id="1.10.510.10:FF:000571">
    <property type="entry name" value="Maternal embryonic leucine zipper kinase"/>
    <property type="match status" value="1"/>
</dbReference>
<dbReference type="InterPro" id="IPR000719">
    <property type="entry name" value="Prot_kinase_dom"/>
</dbReference>
<dbReference type="InterPro" id="IPR050205">
    <property type="entry name" value="CDPK_Ser/Thr_kinases"/>
</dbReference>
<dbReference type="InterPro" id="IPR008271">
    <property type="entry name" value="Ser/Thr_kinase_AS"/>
</dbReference>
<keyword evidence="6" id="KW-0067">ATP-binding</keyword>
<evidence type="ECO:0000259" key="9">
    <source>
        <dbReference type="PROSITE" id="PS50042"/>
    </source>
</evidence>
<dbReference type="PROSITE" id="PS00108">
    <property type="entry name" value="PROTEIN_KINASE_ST"/>
    <property type="match status" value="1"/>
</dbReference>
<dbReference type="PANTHER" id="PTHR24349">
    <property type="entry name" value="SERINE/THREONINE-PROTEIN KINASE"/>
    <property type="match status" value="1"/>
</dbReference>
<feature type="domain" description="Protein kinase" evidence="8">
    <location>
        <begin position="1"/>
        <end position="251"/>
    </location>
</feature>
<protein>
    <recommendedName>
        <fullName evidence="11">cGMP-dependent protein kinase</fullName>
    </recommendedName>
</protein>
<dbReference type="InterPro" id="IPR000595">
    <property type="entry name" value="cNMP-bd_dom"/>
</dbReference>
<feature type="domain" description="Cyclic nucleotide-binding" evidence="9">
    <location>
        <begin position="412"/>
        <end position="490"/>
    </location>
</feature>
<dbReference type="PROSITE" id="PS50011">
    <property type="entry name" value="PROTEIN_KINASE_DOM"/>
    <property type="match status" value="1"/>
</dbReference>
<keyword evidence="2" id="KW-0140">cGMP</keyword>
<evidence type="ECO:0000256" key="7">
    <source>
        <dbReference type="ARBA" id="ARBA00022992"/>
    </source>
</evidence>
<dbReference type="SUPFAM" id="SSF51206">
    <property type="entry name" value="cAMP-binding domain-like"/>
    <property type="match status" value="1"/>
</dbReference>
<evidence type="ECO:0000256" key="4">
    <source>
        <dbReference type="ARBA" id="ARBA00022741"/>
    </source>
</evidence>
<dbReference type="PROSITE" id="PS50042">
    <property type="entry name" value="CNMP_BINDING_3"/>
    <property type="match status" value="1"/>
</dbReference>
<keyword evidence="3" id="KW-0808">Transferase</keyword>
<keyword evidence="1" id="KW-0723">Serine/threonine-protein kinase</keyword>
<dbReference type="Gene3D" id="1.10.510.10">
    <property type="entry name" value="Transferase(Phosphotransferase) domain 1"/>
    <property type="match status" value="1"/>
</dbReference>
<evidence type="ECO:0008006" key="11">
    <source>
        <dbReference type="Google" id="ProtNLM"/>
    </source>
</evidence>
<evidence type="ECO:0000256" key="3">
    <source>
        <dbReference type="ARBA" id="ARBA00022679"/>
    </source>
</evidence>
<sequence>MVRAGFHRRTLEPVAIKCMPKTSTNAARLLEEVSILRDVGEHQAIISLKDFFEDAENYYIVMELAEGGELFQRLVNSGPFTEQRAATFFRKLVEAVAFLHREGIVHFDIKPENVLLKHRGFNSDWDDVRLIDFGSAVRQNAGQYTRNTNGTLAYSAPEVLRGNRASEGSKADVWSLGVLLYVLISGKHPFDPLGTADDEVVRENILADRVTFAGGVWNNVNQLLIDLLCRMLDPVAERRLSADEVLRHPWVVQAEHNSAPLEEVFEQNAMRFRGRQRLRSMLRSVMLGVVSVEDLQRARREEGVKETSCIKKGSNGRADTAASEALLLAESGPHLSPPCQLGSRAAAVRLMDAGDKGYLDERDLRVLARAVGEEVASEDVHDIIESMRSFPFRRPLSRLSFRLRSLDSNSVLPEDIYRMMPPMMTPAEFKEGEALFEQGATCDVFYLLTKGAVKLEHRLDGVNAKYKTFGRLNLRLSGSAEDDTTDTSTLETTVPAGSLLGDIELLPATAEAPKYQTTATCTSPSGCGYIALCASSFPELASVLEGVQRRVNEQTTGKVSKLVRSFMKEHEGFRKDLKADDKLRSLRLRDGIYVEDGGIDIAVQWKGVEETVALDSGDFFFVSDDGLVLTSAQVSPEFSHKRHPGPVRSYSVQARSPARVKVLRKEIVDGYLRTSSFAPMLELLSK</sequence>
<accession>A0A7R9YF79</accession>
<organism evidence="10">
    <name type="scientific">Pinguiococcus pyrenoidosus</name>
    <dbReference type="NCBI Taxonomy" id="172671"/>
    <lineage>
        <taxon>Eukaryota</taxon>
        <taxon>Sar</taxon>
        <taxon>Stramenopiles</taxon>
        <taxon>Ochrophyta</taxon>
        <taxon>Pinguiophyceae</taxon>
        <taxon>Pinguiochrysidales</taxon>
        <taxon>Pinguiochrysidaceae</taxon>
        <taxon>Pinguiococcus</taxon>
    </lineage>
</organism>
<dbReference type="GO" id="GO:0030553">
    <property type="term" value="F:cGMP binding"/>
    <property type="evidence" value="ECO:0007669"/>
    <property type="project" value="UniProtKB-KW"/>
</dbReference>
<evidence type="ECO:0000256" key="5">
    <source>
        <dbReference type="ARBA" id="ARBA00022777"/>
    </source>
</evidence>
<gene>
    <name evidence="10" type="ORF">PPYR1160_LOCUS13693</name>
</gene>
<reference evidence="10" key="1">
    <citation type="submission" date="2021-01" db="EMBL/GenBank/DDBJ databases">
        <authorList>
            <person name="Corre E."/>
            <person name="Pelletier E."/>
            <person name="Niang G."/>
            <person name="Scheremetjew M."/>
            <person name="Finn R."/>
            <person name="Kale V."/>
            <person name="Holt S."/>
            <person name="Cochrane G."/>
            <person name="Meng A."/>
            <person name="Brown T."/>
            <person name="Cohen L."/>
        </authorList>
    </citation>
    <scope>NUCLEOTIDE SEQUENCE</scope>
    <source>
        <strain evidence="10">CCMP2078</strain>
    </source>
</reference>